<feature type="non-terminal residue" evidence="2">
    <location>
        <position position="68"/>
    </location>
</feature>
<evidence type="ECO:0000313" key="2">
    <source>
        <dbReference type="EMBL" id="MBF4275100.1"/>
    </source>
</evidence>
<organism evidence="2 3">
    <name type="scientific">Vibrio anguillarum</name>
    <name type="common">Listonella anguillarum</name>
    <dbReference type="NCBI Taxonomy" id="55601"/>
    <lineage>
        <taxon>Bacteria</taxon>
        <taxon>Pseudomonadati</taxon>
        <taxon>Pseudomonadota</taxon>
        <taxon>Gammaproteobacteria</taxon>
        <taxon>Vibrionales</taxon>
        <taxon>Vibrionaceae</taxon>
        <taxon>Vibrio</taxon>
    </lineage>
</organism>
<sequence>ALVLSTLSSAVLSGSVAGWWVKQKLNLKSELLQQQLETHQAHHQQQIIELKQALQQARQELDELDEER</sequence>
<gene>
    <name evidence="2" type="ORF">EAY07_24445</name>
</gene>
<feature type="non-terminal residue" evidence="2">
    <location>
        <position position="1"/>
    </location>
</feature>
<proteinExistence type="predicted"/>
<comment type="caution">
    <text evidence="2">The sequence shown here is derived from an EMBL/GenBank/DDBJ whole genome shotgun (WGS) entry which is preliminary data.</text>
</comment>
<protein>
    <submittedName>
        <fullName evidence="2">DNA recombination protein RmuC</fullName>
    </submittedName>
</protein>
<evidence type="ECO:0000256" key="1">
    <source>
        <dbReference type="SAM" id="Coils"/>
    </source>
</evidence>
<accession>A0ABD4KUI2</accession>
<dbReference type="EMBL" id="RDOM01000861">
    <property type="protein sequence ID" value="MBF4275100.1"/>
    <property type="molecule type" value="Genomic_DNA"/>
</dbReference>
<dbReference type="Proteomes" id="UP000722957">
    <property type="component" value="Unassembled WGS sequence"/>
</dbReference>
<name>A0ABD4KUI2_VIBAN</name>
<dbReference type="AlphaFoldDB" id="A0ABD4KUI2"/>
<keyword evidence="1" id="KW-0175">Coiled coil</keyword>
<feature type="coiled-coil region" evidence="1">
    <location>
        <begin position="22"/>
        <end position="67"/>
    </location>
</feature>
<evidence type="ECO:0000313" key="3">
    <source>
        <dbReference type="Proteomes" id="UP000722957"/>
    </source>
</evidence>
<reference evidence="2 3" key="1">
    <citation type="journal article" date="2021" name="PeerJ">
        <title>Analysis of 44 Vibrio anguillarum genomes reveals high genetic diversity.</title>
        <authorList>
            <person name="Hansen M.J."/>
            <person name="Dalsgaard I."/>
        </authorList>
    </citation>
    <scope>NUCLEOTIDE SEQUENCE [LARGE SCALE GENOMIC DNA]</scope>
    <source>
        <strain evidence="2 3">17-16730-2A</strain>
    </source>
</reference>